<dbReference type="PANTHER" id="PTHR23054">
    <property type="entry name" value="TERNARY COMPLEX FACTOR MIP1, LEUCINE-ZIPPER-RELATED"/>
    <property type="match status" value="1"/>
</dbReference>
<feature type="region of interest" description="Disordered" evidence="1">
    <location>
        <begin position="1"/>
        <end position="24"/>
    </location>
</feature>
<evidence type="ECO:0000259" key="2">
    <source>
        <dbReference type="Pfam" id="PF04784"/>
    </source>
</evidence>
<keyword evidence="4" id="KW-1185">Reference proteome</keyword>
<organism evidence="4 5">
    <name type="scientific">Phoenix dactylifera</name>
    <name type="common">Date palm</name>
    <dbReference type="NCBI Taxonomy" id="42345"/>
    <lineage>
        <taxon>Eukaryota</taxon>
        <taxon>Viridiplantae</taxon>
        <taxon>Streptophyta</taxon>
        <taxon>Embryophyta</taxon>
        <taxon>Tracheophyta</taxon>
        <taxon>Spermatophyta</taxon>
        <taxon>Magnoliopsida</taxon>
        <taxon>Liliopsida</taxon>
        <taxon>Arecaceae</taxon>
        <taxon>Coryphoideae</taxon>
        <taxon>Phoeniceae</taxon>
        <taxon>Phoenix</taxon>
    </lineage>
</organism>
<name>A0A8B9AKS8_PHODC</name>
<dbReference type="Pfam" id="PF04784">
    <property type="entry name" value="DUF547"/>
    <property type="match status" value="1"/>
</dbReference>
<feature type="region of interest" description="Disordered" evidence="1">
    <location>
        <begin position="275"/>
        <end position="295"/>
    </location>
</feature>
<evidence type="ECO:0000259" key="3">
    <source>
        <dbReference type="Pfam" id="PF14389"/>
    </source>
</evidence>
<dbReference type="OrthoDB" id="418495at2759"/>
<evidence type="ECO:0000256" key="1">
    <source>
        <dbReference type="SAM" id="MobiDB-lite"/>
    </source>
</evidence>
<gene>
    <name evidence="5" type="primary">LOC103713877</name>
</gene>
<dbReference type="GeneID" id="103713877"/>
<dbReference type="Proteomes" id="UP000228380">
    <property type="component" value="Chromosome 11"/>
</dbReference>
<sequence>MEVFGKLGMQRTKKPDTSMGGDIMENPGINCHSCSSTREQRFHSVSGVYEDILNISPQLSYHNPTIDIERRLHDRNSMSFQERTSGYTSRTSIASTETTASESVVELVKEISALELEVIHLERYLLSLYRTAFDQYLPRSSTAAGPASRSPVECHAGRLRHDSTIQISHDQATHSISPDPVVDKSCHSQSLERVEESASNCRHAEHSPAHDLAFSSELKNDIPKSVSGHRSLADHLGASITDHVPEISCRLSEDIIRCISAIYCKLANPPAQHVEQMASPTPSASSSSTFSPQDPCDNWSPQCHYEATASPSQSESLEVKSFQYSGVVEIPQIHIDGDRFGYASQMLNIFSSLIRHLEKIDPRKLEHDEQLAFWINIHNALVMHAFLAYGLHENHMKSTYSILKAAYNVGGHSINAYVIRSSILGCRTHRPALWLHSLFSPAVKFMNGNGRHPYALDRPEPLAYFALCSGACSDPPVRLYTAKGIYQELELAKTEFIQVNVSVRKEKNIVLPKILYYYAKDAYLELSGLVEMVCSCMPDAQRKAAIRECLKRKLDKCVEWSPCKSAFKYLVHRDLAEQ</sequence>
<dbReference type="AlphaFoldDB" id="A0A8B9AKS8"/>
<feature type="domain" description="Ternary complex factor MIP1 leucine-zipper" evidence="3">
    <location>
        <begin position="88"/>
        <end position="135"/>
    </location>
</feature>
<dbReference type="RefSeq" id="XP_038987331.1">
    <property type="nucleotide sequence ID" value="XM_039131403.1"/>
</dbReference>
<reference evidence="4" key="1">
    <citation type="journal article" date="2019" name="Nat. Commun.">
        <title>Genome-wide association mapping of date palm fruit traits.</title>
        <authorList>
            <person name="Hazzouri K.M."/>
            <person name="Gros-Balthazard M."/>
            <person name="Flowers J.M."/>
            <person name="Copetti D."/>
            <person name="Lemansour A."/>
            <person name="Lebrun M."/>
            <person name="Masmoudi K."/>
            <person name="Ferrand S."/>
            <person name="Dhar M.I."/>
            <person name="Fresquez Z.A."/>
            <person name="Rosas U."/>
            <person name="Zhang J."/>
            <person name="Talag J."/>
            <person name="Lee S."/>
            <person name="Kudrna D."/>
            <person name="Powell R.F."/>
            <person name="Leitch I.J."/>
            <person name="Krueger R.R."/>
            <person name="Wing R.A."/>
            <person name="Amiri K.M.A."/>
            <person name="Purugganan M.D."/>
        </authorList>
    </citation>
    <scope>NUCLEOTIDE SEQUENCE [LARGE SCALE GENOMIC DNA]</scope>
    <source>
        <strain evidence="4">cv. Khalas</strain>
    </source>
</reference>
<evidence type="ECO:0000313" key="4">
    <source>
        <dbReference type="Proteomes" id="UP000228380"/>
    </source>
</evidence>
<feature type="domain" description="DUF547" evidence="2">
    <location>
        <begin position="363"/>
        <end position="497"/>
    </location>
</feature>
<dbReference type="Pfam" id="PF14389">
    <property type="entry name" value="Lzipper-MIP1"/>
    <property type="match status" value="1"/>
</dbReference>
<dbReference type="PANTHER" id="PTHR23054:SF15">
    <property type="entry name" value="OS08G0515700 PROTEIN"/>
    <property type="match status" value="1"/>
</dbReference>
<evidence type="ECO:0000313" key="5">
    <source>
        <dbReference type="RefSeq" id="XP_038987331.1"/>
    </source>
</evidence>
<protein>
    <submittedName>
        <fullName evidence="5">Uncharacterized protein LOC103713877 isoform X1</fullName>
    </submittedName>
</protein>
<feature type="compositionally biased region" description="Low complexity" evidence="1">
    <location>
        <begin position="278"/>
        <end position="292"/>
    </location>
</feature>
<proteinExistence type="predicted"/>
<dbReference type="InterPro" id="IPR025757">
    <property type="entry name" value="MIP1_Leuzipper"/>
</dbReference>
<dbReference type="InterPro" id="IPR006869">
    <property type="entry name" value="DUF547"/>
</dbReference>
<accession>A0A8B9AKS8</accession>
<reference evidence="5" key="2">
    <citation type="submission" date="2025-08" db="UniProtKB">
        <authorList>
            <consortium name="RefSeq"/>
        </authorList>
    </citation>
    <scope>IDENTIFICATION</scope>
    <source>
        <tissue evidence="5">Young leaves</tissue>
    </source>
</reference>